<organism evidence="1 2">
    <name type="scientific">Dothidotthia symphoricarpi CBS 119687</name>
    <dbReference type="NCBI Taxonomy" id="1392245"/>
    <lineage>
        <taxon>Eukaryota</taxon>
        <taxon>Fungi</taxon>
        <taxon>Dikarya</taxon>
        <taxon>Ascomycota</taxon>
        <taxon>Pezizomycotina</taxon>
        <taxon>Dothideomycetes</taxon>
        <taxon>Pleosporomycetidae</taxon>
        <taxon>Pleosporales</taxon>
        <taxon>Dothidotthiaceae</taxon>
        <taxon>Dothidotthia</taxon>
    </lineage>
</organism>
<accession>A0A6A6A4P9</accession>
<evidence type="ECO:0000313" key="2">
    <source>
        <dbReference type="Proteomes" id="UP000799771"/>
    </source>
</evidence>
<name>A0A6A6A4P9_9PLEO</name>
<dbReference type="EMBL" id="ML977514">
    <property type="protein sequence ID" value="KAF2126143.1"/>
    <property type="molecule type" value="Genomic_DNA"/>
</dbReference>
<dbReference type="AlphaFoldDB" id="A0A6A6A4P9"/>
<sequence>MRDIVGNRGLGETGLLVASYQGKLIECTAGLSPTLLTSKLHLTDLNAFHWRDGGGEPNERKAS</sequence>
<keyword evidence="2" id="KW-1185">Reference proteome</keyword>
<dbReference type="RefSeq" id="XP_033520535.1">
    <property type="nucleotide sequence ID" value="XM_033668791.1"/>
</dbReference>
<dbReference type="GeneID" id="54409223"/>
<reference evidence="1" key="1">
    <citation type="journal article" date="2020" name="Stud. Mycol.">
        <title>101 Dothideomycetes genomes: a test case for predicting lifestyles and emergence of pathogens.</title>
        <authorList>
            <person name="Haridas S."/>
            <person name="Albert R."/>
            <person name="Binder M."/>
            <person name="Bloem J."/>
            <person name="Labutti K."/>
            <person name="Salamov A."/>
            <person name="Andreopoulos B."/>
            <person name="Baker S."/>
            <person name="Barry K."/>
            <person name="Bills G."/>
            <person name="Bluhm B."/>
            <person name="Cannon C."/>
            <person name="Castanera R."/>
            <person name="Culley D."/>
            <person name="Daum C."/>
            <person name="Ezra D."/>
            <person name="Gonzalez J."/>
            <person name="Henrissat B."/>
            <person name="Kuo A."/>
            <person name="Liang C."/>
            <person name="Lipzen A."/>
            <person name="Lutzoni F."/>
            <person name="Magnuson J."/>
            <person name="Mondo S."/>
            <person name="Nolan M."/>
            <person name="Ohm R."/>
            <person name="Pangilinan J."/>
            <person name="Park H.-J."/>
            <person name="Ramirez L."/>
            <person name="Alfaro M."/>
            <person name="Sun H."/>
            <person name="Tritt A."/>
            <person name="Yoshinaga Y."/>
            <person name="Zwiers L.-H."/>
            <person name="Turgeon B."/>
            <person name="Goodwin S."/>
            <person name="Spatafora J."/>
            <person name="Crous P."/>
            <person name="Grigoriev I."/>
        </authorList>
    </citation>
    <scope>NUCLEOTIDE SEQUENCE</scope>
    <source>
        <strain evidence="1">CBS 119687</strain>
    </source>
</reference>
<gene>
    <name evidence="1" type="ORF">P153DRAFT_369498</name>
</gene>
<protein>
    <submittedName>
        <fullName evidence="1">Uncharacterized protein</fullName>
    </submittedName>
</protein>
<dbReference type="Proteomes" id="UP000799771">
    <property type="component" value="Unassembled WGS sequence"/>
</dbReference>
<proteinExistence type="predicted"/>
<evidence type="ECO:0000313" key="1">
    <source>
        <dbReference type="EMBL" id="KAF2126143.1"/>
    </source>
</evidence>